<evidence type="ECO:0000313" key="3">
    <source>
        <dbReference type="Proteomes" id="UP000006892"/>
    </source>
</evidence>
<dbReference type="KEGG" id="req:REQ_32850"/>
<gene>
    <name evidence="2" type="ordered locus">REQ_32850</name>
</gene>
<dbReference type="Gene3D" id="1.10.287.950">
    <property type="entry name" value="Methyl-accepting chemotaxis protein"/>
    <property type="match status" value="1"/>
</dbReference>
<sequence>MSEHDKPRRRRLSTRQVVALLGLLVVAVVGAVSYFTVFADEPVGRADPDTSLEAGPPADSDADALAQARRSLQQTSLPLSLLNGGMNQLVDGGRQLDDGANQLSVGLGQARDGAGQLSAGLDQLSGGVGQLGDGAQQISGGVDEVVDRLSGLGELQGQVTGSLRQVAAALSASTDPVSQAASGRVNDLVAQLDAEGLGPDTLAQLAMLKDGARQLSYELSDPSAQFVSGVGQVADGARQLSDGLALLDDGGKALAHGTGQLVDGTGPITGVVQGLSTNVSDASKALPSAQTKASEADTAVQAAPDADRTPAWIYVAGALTLLLVVAAVARGSFVLGRRQMSPNAAA</sequence>
<dbReference type="NCBIfam" id="TIGR03057">
    <property type="entry name" value="xxxLxxG_by_4"/>
    <property type="match status" value="3"/>
</dbReference>
<feature type="transmembrane region" description="Helical" evidence="1">
    <location>
        <begin position="311"/>
        <end position="333"/>
    </location>
</feature>
<keyword evidence="1" id="KW-0812">Transmembrane</keyword>
<evidence type="ECO:0000313" key="2">
    <source>
        <dbReference type="EMBL" id="CBH49282.1"/>
    </source>
</evidence>
<dbReference type="EMBL" id="FN563149">
    <property type="protein sequence ID" value="CBH49282.1"/>
    <property type="molecule type" value="Genomic_DNA"/>
</dbReference>
<dbReference type="InterPro" id="IPR023908">
    <property type="entry name" value="xxxLxxG_rpt"/>
</dbReference>
<organism evidence="2">
    <name type="scientific">Rhodococcus hoagii (strain 103S)</name>
    <name type="common">Rhodococcus equi</name>
    <dbReference type="NCBI Taxonomy" id="685727"/>
    <lineage>
        <taxon>Bacteria</taxon>
        <taxon>Bacillati</taxon>
        <taxon>Actinomycetota</taxon>
        <taxon>Actinomycetes</taxon>
        <taxon>Mycobacteriales</taxon>
        <taxon>Nocardiaceae</taxon>
        <taxon>Prescottella</taxon>
    </lineage>
</organism>
<keyword evidence="1" id="KW-0472">Membrane</keyword>
<protein>
    <submittedName>
        <fullName evidence="2">Integral membrane protein</fullName>
    </submittedName>
</protein>
<reference evidence="2" key="1">
    <citation type="journal article" date="2010" name="PLoS Genet.">
        <title>The genome of a pathogenic rhodococcus: cooptive virulence underpinned by key gene acquisitions.</title>
        <authorList>
            <person name="Letek M."/>
            <person name="Gonzalez P."/>
            <person name="Macarthur I."/>
            <person name="Rodriguez H."/>
            <person name="Freeman T.C."/>
            <person name="Valero-Rello A."/>
            <person name="Blanco M."/>
            <person name="Buckley T."/>
            <person name="Cherevach I."/>
            <person name="Fahey R."/>
            <person name="Hapeshi A."/>
            <person name="Holdstock J."/>
            <person name="Leadon D."/>
            <person name="Navas J."/>
            <person name="Ocampo A."/>
            <person name="Quail M.A."/>
            <person name="Sanders M."/>
            <person name="Scortti M.M."/>
            <person name="Prescott J.F."/>
            <person name="Fogarty U."/>
            <person name="Meijer W.G."/>
            <person name="Parkhill J."/>
            <person name="Bentley S.D."/>
            <person name="Vazquez-Boland J.A."/>
        </authorList>
    </citation>
    <scope>NUCLEOTIDE SEQUENCE [LARGE SCALE GENOMIC DNA]</scope>
    <source>
        <strain evidence="2 3">103S</strain>
    </source>
</reference>
<name>A0A3S5Y9R8_RHOH1</name>
<accession>A0A3S5Y9R8</accession>
<evidence type="ECO:0000256" key="1">
    <source>
        <dbReference type="SAM" id="Phobius"/>
    </source>
</evidence>
<dbReference type="RefSeq" id="WP_013416705.1">
    <property type="nucleotide sequence ID" value="NC_014659.1"/>
</dbReference>
<keyword evidence="1" id="KW-1133">Transmembrane helix</keyword>
<dbReference type="AlphaFoldDB" id="A0A3S5Y9R8"/>
<proteinExistence type="predicted"/>
<dbReference type="Proteomes" id="UP001154400">
    <property type="component" value="Chromosome"/>
</dbReference>